<name>A0A261SMS4_9BORD</name>
<comment type="caution">
    <text evidence="12">The sequence shown here is derived from an EMBL/GenBank/DDBJ whole genome shotgun (WGS) entry which is preliminary data.</text>
</comment>
<evidence type="ECO:0000256" key="6">
    <source>
        <dbReference type="ARBA" id="ARBA00023136"/>
    </source>
</evidence>
<dbReference type="SUPFAM" id="SSF82861">
    <property type="entry name" value="Mechanosensitive channel protein MscS (YggB), transmembrane region"/>
    <property type="match status" value="1"/>
</dbReference>
<dbReference type="Pfam" id="PF21088">
    <property type="entry name" value="MS_channel_1st"/>
    <property type="match status" value="1"/>
</dbReference>
<comment type="similarity">
    <text evidence="2">Belongs to the MscS (TC 1.A.23) family.</text>
</comment>
<feature type="transmembrane region" description="Helical" evidence="8">
    <location>
        <begin position="45"/>
        <end position="67"/>
    </location>
</feature>
<dbReference type="InterPro" id="IPR011066">
    <property type="entry name" value="MscS_channel_C_sf"/>
</dbReference>
<dbReference type="Pfam" id="PF25392">
    <property type="entry name" value="MS_channel_TM1"/>
    <property type="match status" value="1"/>
</dbReference>
<dbReference type="InterPro" id="IPR023408">
    <property type="entry name" value="MscS_beta-dom_sf"/>
</dbReference>
<feature type="compositionally biased region" description="Basic and acidic residues" evidence="7">
    <location>
        <begin position="293"/>
        <end position="312"/>
    </location>
</feature>
<feature type="compositionally biased region" description="Polar residues" evidence="7">
    <location>
        <begin position="252"/>
        <end position="261"/>
    </location>
</feature>
<keyword evidence="5 8" id="KW-1133">Transmembrane helix</keyword>
<feature type="compositionally biased region" description="Pro residues" evidence="7">
    <location>
        <begin position="883"/>
        <end position="898"/>
    </location>
</feature>
<dbReference type="InterPro" id="IPR010920">
    <property type="entry name" value="LSM_dom_sf"/>
</dbReference>
<keyword evidence="4 8" id="KW-0812">Transmembrane</keyword>
<evidence type="ECO:0000256" key="4">
    <source>
        <dbReference type="ARBA" id="ARBA00022692"/>
    </source>
</evidence>
<comment type="subcellular location">
    <subcellularLocation>
        <location evidence="1">Cell membrane</location>
        <topology evidence="1">Multi-pass membrane protein</topology>
    </subcellularLocation>
</comment>
<organism evidence="12 13">
    <name type="scientific">Bordetella genomosp. 10</name>
    <dbReference type="NCBI Taxonomy" id="1416804"/>
    <lineage>
        <taxon>Bacteria</taxon>
        <taxon>Pseudomonadati</taxon>
        <taxon>Pseudomonadota</taxon>
        <taxon>Betaproteobacteria</taxon>
        <taxon>Burkholderiales</taxon>
        <taxon>Alcaligenaceae</taxon>
        <taxon>Bordetella</taxon>
    </lineage>
</organism>
<evidence type="ECO:0000313" key="12">
    <source>
        <dbReference type="EMBL" id="OZI38272.1"/>
    </source>
</evidence>
<dbReference type="Proteomes" id="UP000216020">
    <property type="component" value="Unassembled WGS sequence"/>
</dbReference>
<dbReference type="Gene3D" id="1.10.287.1260">
    <property type="match status" value="1"/>
</dbReference>
<keyword evidence="3" id="KW-1003">Cell membrane</keyword>
<dbReference type="EMBL" id="NEVM01000001">
    <property type="protein sequence ID" value="OZI38272.1"/>
    <property type="molecule type" value="Genomic_DNA"/>
</dbReference>
<evidence type="ECO:0000259" key="10">
    <source>
        <dbReference type="Pfam" id="PF21088"/>
    </source>
</evidence>
<evidence type="ECO:0008006" key="14">
    <source>
        <dbReference type="Google" id="ProtNLM"/>
    </source>
</evidence>
<dbReference type="SUPFAM" id="SSF50182">
    <property type="entry name" value="Sm-like ribonucleoproteins"/>
    <property type="match status" value="1"/>
</dbReference>
<feature type="transmembrane region" description="Helical" evidence="8">
    <location>
        <begin position="571"/>
        <end position="592"/>
    </location>
</feature>
<dbReference type="Gene3D" id="3.30.70.100">
    <property type="match status" value="1"/>
</dbReference>
<evidence type="ECO:0000256" key="1">
    <source>
        <dbReference type="ARBA" id="ARBA00004651"/>
    </source>
</evidence>
<keyword evidence="6 8" id="KW-0472">Membrane</keyword>
<dbReference type="InterPro" id="IPR057485">
    <property type="entry name" value="YbiO-like_TM1"/>
</dbReference>
<feature type="transmembrane region" description="Helical" evidence="8">
    <location>
        <begin position="412"/>
        <end position="431"/>
    </location>
</feature>
<feature type="domain" description="Moderate conductance mechanosensitive channel YbiO-like transmembrane helix 1" evidence="11">
    <location>
        <begin position="522"/>
        <end position="599"/>
    </location>
</feature>
<dbReference type="InterPro" id="IPR049142">
    <property type="entry name" value="MS_channel_1st"/>
</dbReference>
<evidence type="ECO:0000259" key="11">
    <source>
        <dbReference type="Pfam" id="PF25392"/>
    </source>
</evidence>
<feature type="transmembrane region" description="Helical" evidence="8">
    <location>
        <begin position="612"/>
        <end position="634"/>
    </location>
</feature>
<evidence type="ECO:0000256" key="8">
    <source>
        <dbReference type="SAM" id="Phobius"/>
    </source>
</evidence>
<evidence type="ECO:0000259" key="9">
    <source>
        <dbReference type="Pfam" id="PF00924"/>
    </source>
</evidence>
<evidence type="ECO:0000256" key="2">
    <source>
        <dbReference type="ARBA" id="ARBA00008017"/>
    </source>
</evidence>
<dbReference type="PANTHER" id="PTHR30460">
    <property type="entry name" value="MODERATE CONDUCTANCE MECHANOSENSITIVE CHANNEL YBIO"/>
    <property type="match status" value="1"/>
</dbReference>
<feature type="transmembrane region" description="Helical" evidence="8">
    <location>
        <begin position="482"/>
        <end position="504"/>
    </location>
</feature>
<dbReference type="Pfam" id="PF00924">
    <property type="entry name" value="MS_channel_2nd"/>
    <property type="match status" value="1"/>
</dbReference>
<feature type="region of interest" description="Disordered" evidence="7">
    <location>
        <begin position="82"/>
        <end position="135"/>
    </location>
</feature>
<feature type="transmembrane region" description="Helical" evidence="8">
    <location>
        <begin position="516"/>
        <end position="538"/>
    </location>
</feature>
<reference evidence="13" key="1">
    <citation type="submission" date="2017-05" db="EMBL/GenBank/DDBJ databases">
        <title>Complete and WGS of Bordetella genogroups.</title>
        <authorList>
            <person name="Spilker T."/>
            <person name="Lipuma J."/>
        </authorList>
    </citation>
    <scope>NUCLEOTIDE SEQUENCE [LARGE SCALE GENOMIC DNA]</scope>
    <source>
        <strain evidence="13">AU16122</strain>
    </source>
</reference>
<dbReference type="AlphaFoldDB" id="A0A261SMS4"/>
<evidence type="ECO:0000313" key="13">
    <source>
        <dbReference type="Proteomes" id="UP000216020"/>
    </source>
</evidence>
<dbReference type="SUPFAM" id="SSF82689">
    <property type="entry name" value="Mechanosensitive channel protein MscS (YggB), C-terminal domain"/>
    <property type="match status" value="1"/>
</dbReference>
<dbReference type="CDD" id="cd22249">
    <property type="entry name" value="UDM1_RNF168_RNF169-like"/>
    <property type="match status" value="1"/>
</dbReference>
<feature type="compositionally biased region" description="Low complexity" evidence="7">
    <location>
        <begin position="182"/>
        <end position="251"/>
    </location>
</feature>
<feature type="compositionally biased region" description="Basic and acidic residues" evidence="7">
    <location>
        <begin position="88"/>
        <end position="125"/>
    </location>
</feature>
<accession>A0A261SMS4</accession>
<evidence type="ECO:0000256" key="3">
    <source>
        <dbReference type="ARBA" id="ARBA00022475"/>
    </source>
</evidence>
<feature type="region of interest" description="Disordered" evidence="7">
    <location>
        <begin position="182"/>
        <end position="316"/>
    </location>
</feature>
<keyword evidence="13" id="KW-1185">Reference proteome</keyword>
<dbReference type="PANTHER" id="PTHR30460:SF0">
    <property type="entry name" value="MODERATE CONDUCTANCE MECHANOSENSITIVE CHANNEL YBIO"/>
    <property type="match status" value="1"/>
</dbReference>
<dbReference type="InterPro" id="IPR045276">
    <property type="entry name" value="YbiO_bact"/>
</dbReference>
<dbReference type="GO" id="GO:0005886">
    <property type="term" value="C:plasma membrane"/>
    <property type="evidence" value="ECO:0007669"/>
    <property type="project" value="UniProtKB-SubCell"/>
</dbReference>
<feature type="region of interest" description="Disordered" evidence="7">
    <location>
        <begin position="874"/>
        <end position="898"/>
    </location>
</feature>
<dbReference type="GO" id="GO:0008381">
    <property type="term" value="F:mechanosensitive monoatomic ion channel activity"/>
    <property type="evidence" value="ECO:0007669"/>
    <property type="project" value="InterPro"/>
</dbReference>
<feature type="transmembrane region" description="Helical" evidence="8">
    <location>
        <begin position="327"/>
        <end position="352"/>
    </location>
</feature>
<feature type="transmembrane region" description="Helical" evidence="8">
    <location>
        <begin position="364"/>
        <end position="385"/>
    </location>
</feature>
<feature type="transmembrane region" description="Helical" evidence="8">
    <location>
        <begin position="680"/>
        <end position="700"/>
    </location>
</feature>
<feature type="transmembrane region" description="Helical" evidence="8">
    <location>
        <begin position="437"/>
        <end position="456"/>
    </location>
</feature>
<evidence type="ECO:0000256" key="5">
    <source>
        <dbReference type="ARBA" id="ARBA00022989"/>
    </source>
</evidence>
<sequence>MLRSISDWVDSVGAQVAQIREGMKAVPDMMARANRGLATEAGQRLLRQVLITLIAVFAVGLLLEWLLQRALRQPRHALAQHADEEEAAERRLQHEEERRRLQAERQQREAADEQARDRQDAEDASLRSAPPGVALVQTTRDGIARVEAVPVPLEDGAAPPEIAETSADLQARTGDDAIAATAPAAAPGTPAGVTAERTAETTAEAAAANAGANLRTDTGPAASPTKSAAASVGRDTASTAATPPASGMPATNSRTTATSGDTPAGSTTVTRSGTAATTGGAADGGATVAARDAAPDRDKTAEERDKTAEEATRNAGRHWRTIRRLPYALAALVLDLLPLALFFVAAGLMLRWLDGDDPRVHEAVSGFIHAYATTRGSMAVLRLLVSPVGHGLRILHVSETVSHRLQSGLRRIIVLALFGLALADAGQALGVGAQARLILLKGISLLVHAWIIILIFRMRRPIERILAGEPKKAGPLALLRQWLAHAWYVIAIVVVAGAWVVWALGVQDGFPKLMHFVVVSGGILIAGRVVAMLLLGALGRLFQPHATKSDGKDDAARTPAEERLAGRYFPIVRGLVTGLVFIATVLALLQVWGADVTDWFASGTLGRSIASALSTIVASIVIAILVWEAVHYAIEQRLRRWKDQGDVLRAARLRTLLPMLRTLLMIAVILVVGLTALNEIGINTTPLLAGASIIGVAVGFGSQKLVQDFITGIFLLMENAMQVGDWVTVAGVSGSVEYLSIRTVRLRGGDGSLYIVPFSSVSTVNNTNRGLGNAAVRVSVAYDTDVEQVIAELKKLGAEMREDPTYRNVILNDIEVWGVDAVDGSMVTVAGQIRCKDSGRWGVQREMNRRILDRFRELGIAIANPRASLLLTADEAPAEMPAPAGPPAAPGKNPPPRA</sequence>
<gene>
    <name evidence="12" type="ORF">CAL29_08100</name>
</gene>
<feature type="transmembrane region" description="Helical" evidence="8">
    <location>
        <begin position="655"/>
        <end position="674"/>
    </location>
</feature>
<proteinExistence type="inferred from homology"/>
<feature type="domain" description="Mechanosensitive ion channel transmembrane helices 2/3" evidence="10">
    <location>
        <begin position="663"/>
        <end position="703"/>
    </location>
</feature>
<protein>
    <recommendedName>
        <fullName evidence="14">Mechanosensitive ion channel protein</fullName>
    </recommendedName>
</protein>
<feature type="domain" description="Mechanosensitive ion channel MscS" evidence="9">
    <location>
        <begin position="705"/>
        <end position="768"/>
    </location>
</feature>
<dbReference type="Gene3D" id="2.30.30.60">
    <property type="match status" value="1"/>
</dbReference>
<dbReference type="InterPro" id="IPR011014">
    <property type="entry name" value="MscS_channel_TM-2"/>
</dbReference>
<dbReference type="InterPro" id="IPR006685">
    <property type="entry name" value="MscS_channel_2nd"/>
</dbReference>
<feature type="compositionally biased region" description="Low complexity" evidence="7">
    <location>
        <begin position="264"/>
        <end position="292"/>
    </location>
</feature>
<evidence type="ECO:0000256" key="7">
    <source>
        <dbReference type="SAM" id="MobiDB-lite"/>
    </source>
</evidence>